<evidence type="ECO:0000256" key="4">
    <source>
        <dbReference type="ARBA" id="ARBA00023157"/>
    </source>
</evidence>
<dbReference type="RefSeq" id="XP_028026576.1">
    <property type="nucleotide sequence ID" value="XM_028170775.1"/>
</dbReference>
<organism evidence="8 9">
    <name type="scientific">Bombyx mandarina</name>
    <name type="common">Wild silk moth</name>
    <name type="synonym">Wild silkworm</name>
    <dbReference type="NCBI Taxonomy" id="7092"/>
    <lineage>
        <taxon>Eukaryota</taxon>
        <taxon>Metazoa</taxon>
        <taxon>Ecdysozoa</taxon>
        <taxon>Arthropoda</taxon>
        <taxon>Hexapoda</taxon>
        <taxon>Insecta</taxon>
        <taxon>Pterygota</taxon>
        <taxon>Neoptera</taxon>
        <taxon>Endopterygota</taxon>
        <taxon>Lepidoptera</taxon>
        <taxon>Glossata</taxon>
        <taxon>Ditrysia</taxon>
        <taxon>Bombycoidea</taxon>
        <taxon>Bombycidae</taxon>
        <taxon>Bombycinae</taxon>
        <taxon>Bombyx</taxon>
    </lineage>
</organism>
<proteinExistence type="inferred from homology"/>
<evidence type="ECO:0000259" key="7">
    <source>
        <dbReference type="Pfam" id="PF00135"/>
    </source>
</evidence>
<dbReference type="PROSITE" id="PS00122">
    <property type="entry name" value="CARBOXYLESTERASE_B_1"/>
    <property type="match status" value="1"/>
</dbReference>
<dbReference type="Proteomes" id="UP000504629">
    <property type="component" value="Unplaced"/>
</dbReference>
<dbReference type="PANTHER" id="PTHR43142">
    <property type="entry name" value="CARBOXYLIC ESTER HYDROLASE"/>
    <property type="match status" value="1"/>
</dbReference>
<keyword evidence="6" id="KW-0732">Signal</keyword>
<evidence type="ECO:0000256" key="2">
    <source>
        <dbReference type="ARBA" id="ARBA00022487"/>
    </source>
</evidence>
<dbReference type="InterPro" id="IPR019826">
    <property type="entry name" value="Carboxylesterase_B_AS"/>
</dbReference>
<keyword evidence="2" id="KW-0719">Serine esterase</keyword>
<dbReference type="GO" id="GO:0052689">
    <property type="term" value="F:carboxylic ester hydrolase activity"/>
    <property type="evidence" value="ECO:0007669"/>
    <property type="project" value="UniProtKB-KW"/>
</dbReference>
<accession>A0A6J2JB08</accession>
<dbReference type="EC" id="3.1.1.-" evidence="6"/>
<reference evidence="9" key="1">
    <citation type="submission" date="2025-08" db="UniProtKB">
        <authorList>
            <consortium name="RefSeq"/>
        </authorList>
    </citation>
    <scope>IDENTIFICATION</scope>
    <source>
        <tissue evidence="9">Silk gland</tissue>
    </source>
</reference>
<evidence type="ECO:0000256" key="3">
    <source>
        <dbReference type="ARBA" id="ARBA00022801"/>
    </source>
</evidence>
<dbReference type="AlphaFoldDB" id="A0A6J2JB08"/>
<evidence type="ECO:0000313" key="8">
    <source>
        <dbReference type="Proteomes" id="UP000504629"/>
    </source>
</evidence>
<keyword evidence="4" id="KW-1015">Disulfide bond</keyword>
<dbReference type="InterPro" id="IPR002018">
    <property type="entry name" value="CarbesteraseB"/>
</dbReference>
<feature type="signal peptide" evidence="6">
    <location>
        <begin position="1"/>
        <end position="20"/>
    </location>
</feature>
<comment type="similarity">
    <text evidence="1 6">Belongs to the type-B carboxylesterase/lipase family.</text>
</comment>
<evidence type="ECO:0000313" key="9">
    <source>
        <dbReference type="RefSeq" id="XP_028026576.1"/>
    </source>
</evidence>
<dbReference type="InterPro" id="IPR029058">
    <property type="entry name" value="AB_hydrolase_fold"/>
</dbReference>
<evidence type="ECO:0000256" key="6">
    <source>
        <dbReference type="RuleBase" id="RU361235"/>
    </source>
</evidence>
<gene>
    <name evidence="9" type="primary">LOC114240299</name>
</gene>
<feature type="chain" id="PRO_5027134381" description="Carboxylic ester hydrolase" evidence="6">
    <location>
        <begin position="21"/>
        <end position="541"/>
    </location>
</feature>
<keyword evidence="3 6" id="KW-0378">Hydrolase</keyword>
<dbReference type="PANTHER" id="PTHR43142:SF1">
    <property type="entry name" value="CARBOXYLIC ESTER HYDROLASE"/>
    <property type="match status" value="1"/>
</dbReference>
<sequence>MCVSIKWVVLWSLWAGRLVRQPTPAVRLSNHRLVSGQVAPDGSHVQYFGIPYATVRRRHRFKAAGLEPEWDGVFNAVNEHVRCPQKFADNFVWGQEDCLIINIFHPLYSEVDKLLPVKVFIHGGGFREGSSSRLLFGPDYLVRKNIVLVTFNYRVAVTGFLCLGIKDAPGNAGLKDQVAALKWVQRNIKVFGGDPDNVTIFGESAGAASVSLHIVSPASKGLFHKAILQSGSSISPWAVEFEPIKYASRVAEVLGYKTMDPYQLYDIHMNHTIESIVGAPVPLLESQVAAAQLINSPCIEKSHPGVEPFLLESPFDIFTRGEYNKVPVILGVNDNEGYYFSGLEDSSTLTRFKFEIGLPRNLRIPAELKKEVCQKLHKMYMSEDSNSMESILKFLKYHADPFFLYPAFAETKLLLQNNDLPVYNYYFRYDGWRNFVKLISGFWAEPGASHADDLMYLFSIFPVPTLFESKIIDRMTTMWTNFAKFGDPTPEKTDLLPIKWYPTNQSFTKTLVIDKEFTITSFKHNSFDFWHDLYKKYRRKN</sequence>
<name>A0A6J2JB08_BOMMA</name>
<protein>
    <recommendedName>
        <fullName evidence="6">Carboxylic ester hydrolase</fullName>
        <ecNumber evidence="6">3.1.1.-</ecNumber>
    </recommendedName>
</protein>
<keyword evidence="5" id="KW-0325">Glycoprotein</keyword>
<dbReference type="SUPFAM" id="SSF53474">
    <property type="entry name" value="alpha/beta-Hydrolases"/>
    <property type="match status" value="1"/>
</dbReference>
<feature type="domain" description="Carboxylesterase type B" evidence="7">
    <location>
        <begin position="36"/>
        <end position="530"/>
    </location>
</feature>
<dbReference type="OrthoDB" id="19653at2759"/>
<evidence type="ECO:0000256" key="1">
    <source>
        <dbReference type="ARBA" id="ARBA00005964"/>
    </source>
</evidence>
<dbReference type="Gene3D" id="3.40.50.1820">
    <property type="entry name" value="alpha/beta hydrolase"/>
    <property type="match status" value="1"/>
</dbReference>
<evidence type="ECO:0000256" key="5">
    <source>
        <dbReference type="ARBA" id="ARBA00023180"/>
    </source>
</evidence>
<dbReference type="GeneID" id="114240299"/>
<dbReference type="SMR" id="A0A6J2JB08"/>
<dbReference type="KEGG" id="bman:114240299"/>
<dbReference type="Pfam" id="PF00135">
    <property type="entry name" value="COesterase"/>
    <property type="match status" value="1"/>
</dbReference>
<keyword evidence="8" id="KW-1185">Reference proteome</keyword>